<dbReference type="RefSeq" id="WP_133900915.1">
    <property type="nucleotide sequence ID" value="NZ_SOCP01000001.1"/>
</dbReference>
<sequence>MLAAGAAMGAGVGLAVQSRMNGELVFGWVTGSPRPSVPTFVGIGVTLLAVALVARSAEHGQHDDRDDHERGTPHRQGGHE</sequence>
<dbReference type="AlphaFoldDB" id="A0A4R7W4M6"/>
<proteinExistence type="predicted"/>
<evidence type="ECO:0000313" key="3">
    <source>
        <dbReference type="Proteomes" id="UP000294927"/>
    </source>
</evidence>
<name>A0A4R7W4M6_9PSEU</name>
<dbReference type="EMBL" id="SOCP01000001">
    <property type="protein sequence ID" value="TDV57680.1"/>
    <property type="molecule type" value="Genomic_DNA"/>
</dbReference>
<gene>
    <name evidence="2" type="ORF">CLV71_101553</name>
</gene>
<feature type="region of interest" description="Disordered" evidence="1">
    <location>
        <begin position="56"/>
        <end position="80"/>
    </location>
</feature>
<comment type="caution">
    <text evidence="2">The sequence shown here is derived from an EMBL/GenBank/DDBJ whole genome shotgun (WGS) entry which is preliminary data.</text>
</comment>
<protein>
    <submittedName>
        <fullName evidence="2">Uncharacterized protein</fullName>
    </submittedName>
</protein>
<organism evidence="2 3">
    <name type="scientific">Actinophytocola oryzae</name>
    <dbReference type="NCBI Taxonomy" id="502181"/>
    <lineage>
        <taxon>Bacteria</taxon>
        <taxon>Bacillati</taxon>
        <taxon>Actinomycetota</taxon>
        <taxon>Actinomycetes</taxon>
        <taxon>Pseudonocardiales</taxon>
        <taxon>Pseudonocardiaceae</taxon>
    </lineage>
</organism>
<accession>A0A4R7W4M6</accession>
<keyword evidence="3" id="KW-1185">Reference proteome</keyword>
<dbReference type="Proteomes" id="UP000294927">
    <property type="component" value="Unassembled WGS sequence"/>
</dbReference>
<evidence type="ECO:0000256" key="1">
    <source>
        <dbReference type="SAM" id="MobiDB-lite"/>
    </source>
</evidence>
<reference evidence="2 3" key="1">
    <citation type="submission" date="2019-03" db="EMBL/GenBank/DDBJ databases">
        <title>Genomic Encyclopedia of Archaeal and Bacterial Type Strains, Phase II (KMG-II): from individual species to whole genera.</title>
        <authorList>
            <person name="Goeker M."/>
        </authorList>
    </citation>
    <scope>NUCLEOTIDE SEQUENCE [LARGE SCALE GENOMIC DNA]</scope>
    <source>
        <strain evidence="2 3">DSM 45499</strain>
    </source>
</reference>
<evidence type="ECO:0000313" key="2">
    <source>
        <dbReference type="EMBL" id="TDV57680.1"/>
    </source>
</evidence>